<organism evidence="2 3">
    <name type="scientific">Dethiosulfatarculus sandiegensis</name>
    <dbReference type="NCBI Taxonomy" id="1429043"/>
    <lineage>
        <taxon>Bacteria</taxon>
        <taxon>Pseudomonadati</taxon>
        <taxon>Thermodesulfobacteriota</taxon>
        <taxon>Desulfarculia</taxon>
        <taxon>Desulfarculales</taxon>
        <taxon>Desulfarculaceae</taxon>
        <taxon>Dethiosulfatarculus</taxon>
    </lineage>
</organism>
<dbReference type="AlphaFoldDB" id="A0A0D2J9R5"/>
<keyword evidence="1" id="KW-0472">Membrane</keyword>
<keyword evidence="1" id="KW-0812">Transmembrane</keyword>
<keyword evidence="1" id="KW-1133">Transmembrane helix</keyword>
<name>A0A0D2J9R5_9BACT</name>
<accession>A0A0D2J9R5</accession>
<sequence>MGGANQIKGAWLKGQRILKVCNHINPFFRVEVQPYGGFPFVSTTTQVQYEVFHDLLFTMVLAGGTWFFTGFLKRLSKTRHGLTVVWENISLDREYKPMMRLLMLIFNILIREN</sequence>
<proteinExistence type="predicted"/>
<protein>
    <submittedName>
        <fullName evidence="2">Uncharacterized protein</fullName>
    </submittedName>
</protein>
<dbReference type="EMBL" id="AZAC01000008">
    <property type="protein sequence ID" value="KIX14889.1"/>
    <property type="molecule type" value="Genomic_DNA"/>
</dbReference>
<reference evidence="2 3" key="1">
    <citation type="submission" date="2013-11" db="EMBL/GenBank/DDBJ databases">
        <title>Metagenomic analysis of a methanogenic consortium involved in long chain n-alkane degradation.</title>
        <authorList>
            <person name="Davidova I.A."/>
            <person name="Callaghan A.V."/>
            <person name="Wawrik B."/>
            <person name="Pruitt S."/>
            <person name="Marks C."/>
            <person name="Duncan K.E."/>
            <person name="Suflita J.M."/>
        </authorList>
    </citation>
    <scope>NUCLEOTIDE SEQUENCE [LARGE SCALE GENOMIC DNA]</scope>
    <source>
        <strain evidence="2 3">SPR</strain>
    </source>
</reference>
<dbReference type="Proteomes" id="UP000032233">
    <property type="component" value="Unassembled WGS sequence"/>
</dbReference>
<keyword evidence="3" id="KW-1185">Reference proteome</keyword>
<evidence type="ECO:0000256" key="1">
    <source>
        <dbReference type="SAM" id="Phobius"/>
    </source>
</evidence>
<dbReference type="STRING" id="1429043.X474_07005"/>
<gene>
    <name evidence="2" type="ORF">X474_07005</name>
</gene>
<evidence type="ECO:0000313" key="2">
    <source>
        <dbReference type="EMBL" id="KIX14889.1"/>
    </source>
</evidence>
<dbReference type="InParanoid" id="A0A0D2J9R5"/>
<feature type="transmembrane region" description="Helical" evidence="1">
    <location>
        <begin position="55"/>
        <end position="72"/>
    </location>
</feature>
<comment type="caution">
    <text evidence="2">The sequence shown here is derived from an EMBL/GenBank/DDBJ whole genome shotgun (WGS) entry which is preliminary data.</text>
</comment>
<evidence type="ECO:0000313" key="3">
    <source>
        <dbReference type="Proteomes" id="UP000032233"/>
    </source>
</evidence>